<dbReference type="Gene3D" id="3.20.20.240">
    <property type="entry name" value="Methylmalonyl-CoA mutase"/>
    <property type="match status" value="1"/>
</dbReference>
<dbReference type="PANTHER" id="PTHR48101:SF1">
    <property type="entry name" value="METHYLMALONYL-COA MUTASE, LARGE SUBUNIT"/>
    <property type="match status" value="1"/>
</dbReference>
<dbReference type="EMBL" id="FR695864">
    <property type="protein sequence ID" value="CBX27108.1"/>
    <property type="molecule type" value="Genomic_DNA"/>
</dbReference>
<dbReference type="AlphaFoldDB" id="E1Y964"/>
<dbReference type="PANTHER" id="PTHR48101">
    <property type="entry name" value="METHYLMALONYL-COA MUTASE, MITOCHONDRIAL-RELATED"/>
    <property type="match status" value="1"/>
</dbReference>
<organism evidence="2">
    <name type="scientific">uncultured Desulfobacterium sp</name>
    <dbReference type="NCBI Taxonomy" id="201089"/>
    <lineage>
        <taxon>Bacteria</taxon>
        <taxon>Pseudomonadati</taxon>
        <taxon>Thermodesulfobacteriota</taxon>
        <taxon>Desulfobacteria</taxon>
        <taxon>Desulfobacterales</taxon>
        <taxon>Desulfobacteriaceae</taxon>
        <taxon>Desulfobacterium</taxon>
        <taxon>environmental samples</taxon>
    </lineage>
</organism>
<reference evidence="2" key="1">
    <citation type="journal article" date="2011" name="Environ. Microbiol.">
        <title>Genomic insights into the metabolic potential of the polycyclic aromatic hydrocarbon degrading sulfate-reducing Deltaproteobacterium N47.</title>
        <authorList>
            <person name="Bergmann F."/>
            <person name="Selesi D."/>
            <person name="Weinmaier T."/>
            <person name="Tischler P."/>
            <person name="Rattei T."/>
            <person name="Meckenstock R.U."/>
        </authorList>
    </citation>
    <scope>NUCLEOTIDE SEQUENCE</scope>
</reference>
<evidence type="ECO:0000313" key="2">
    <source>
        <dbReference type="EMBL" id="CBX27108.1"/>
    </source>
</evidence>
<accession>E1Y964</accession>
<dbReference type="GO" id="GO:0031419">
    <property type="term" value="F:cobalamin binding"/>
    <property type="evidence" value="ECO:0007669"/>
    <property type="project" value="InterPro"/>
</dbReference>
<dbReference type="GO" id="GO:0016866">
    <property type="term" value="F:intramolecular transferase activity"/>
    <property type="evidence" value="ECO:0007669"/>
    <property type="project" value="InterPro"/>
</dbReference>
<dbReference type="Pfam" id="PF01642">
    <property type="entry name" value="MM_CoA_mutase"/>
    <property type="match status" value="1"/>
</dbReference>
<protein>
    <recommendedName>
        <fullName evidence="1">Methylmalonyl-CoA mutase alpha/beta chain catalytic domain-containing protein</fullName>
    </recommendedName>
</protein>
<proteinExistence type="predicted"/>
<name>E1Y964_9BACT</name>
<sequence>MAARVSGLTAIAQQPLNNISRVAYQLMSAALGGCNAIDPVLYDEPLCLPTEESTWLGMCTQNILAYETGIPNVVDPLAGSY</sequence>
<dbReference type="InterPro" id="IPR016176">
    <property type="entry name" value="Cbl-dep_enz_cat"/>
</dbReference>
<feature type="domain" description="Methylmalonyl-CoA mutase alpha/beta chain catalytic" evidence="1">
    <location>
        <begin position="3"/>
        <end position="81"/>
    </location>
</feature>
<dbReference type="InterPro" id="IPR006099">
    <property type="entry name" value="MeMalonylCoA_mutase_a/b_cat"/>
</dbReference>
<dbReference type="SUPFAM" id="SSF51703">
    <property type="entry name" value="Cobalamin (vitamin B12)-dependent enzymes"/>
    <property type="match status" value="1"/>
</dbReference>
<gene>
    <name evidence="2" type="ORF">N47_A11370</name>
</gene>
<dbReference type="PROSITE" id="PS51257">
    <property type="entry name" value="PROKAR_LIPOPROTEIN"/>
    <property type="match status" value="1"/>
</dbReference>
<evidence type="ECO:0000259" key="1">
    <source>
        <dbReference type="Pfam" id="PF01642"/>
    </source>
</evidence>